<accession>A0A8B6BDQ4</accession>
<keyword evidence="2" id="KW-1185">Reference proteome</keyword>
<reference evidence="1" key="1">
    <citation type="submission" date="2018-11" db="EMBL/GenBank/DDBJ databases">
        <authorList>
            <person name="Alioto T."/>
            <person name="Alioto T."/>
        </authorList>
    </citation>
    <scope>NUCLEOTIDE SEQUENCE</scope>
</reference>
<dbReference type="OrthoDB" id="6110546at2759"/>
<evidence type="ECO:0000313" key="1">
    <source>
        <dbReference type="EMBL" id="VDH88928.1"/>
    </source>
</evidence>
<evidence type="ECO:0000313" key="2">
    <source>
        <dbReference type="Proteomes" id="UP000596742"/>
    </source>
</evidence>
<organism evidence="1 2">
    <name type="scientific">Mytilus galloprovincialis</name>
    <name type="common">Mediterranean mussel</name>
    <dbReference type="NCBI Taxonomy" id="29158"/>
    <lineage>
        <taxon>Eukaryota</taxon>
        <taxon>Metazoa</taxon>
        <taxon>Spiralia</taxon>
        <taxon>Lophotrochozoa</taxon>
        <taxon>Mollusca</taxon>
        <taxon>Bivalvia</taxon>
        <taxon>Autobranchia</taxon>
        <taxon>Pteriomorphia</taxon>
        <taxon>Mytilida</taxon>
        <taxon>Mytiloidea</taxon>
        <taxon>Mytilidae</taxon>
        <taxon>Mytilinae</taxon>
        <taxon>Mytilus</taxon>
    </lineage>
</organism>
<dbReference type="EMBL" id="UYJE01000003">
    <property type="protein sequence ID" value="VDH88928.1"/>
    <property type="molecule type" value="Genomic_DNA"/>
</dbReference>
<dbReference type="Proteomes" id="UP000596742">
    <property type="component" value="Unassembled WGS sequence"/>
</dbReference>
<comment type="caution">
    <text evidence="1">The sequence shown here is derived from an EMBL/GenBank/DDBJ whole genome shotgun (WGS) entry which is preliminary data.</text>
</comment>
<proteinExistence type="predicted"/>
<gene>
    <name evidence="1" type="ORF">MGAL_10B037899</name>
</gene>
<name>A0A8B6BDQ4_MYTGA</name>
<sequence>MARKQQNEDLQENQFDYMDLSDTFLADIEGPGSSEKAIVRPPSVNKNVIMPWPDVNSHSLDRKNLFEEQHKDPEAIGRLGGTSMKQECDILKTKPLDQSNKEIIMEIKHSNEAIEQLTKSFRSLKRSHEEDKRTVKRLKTSHKIVLSENKKDLAICRKFDTVKALLQFTYFTHPSTPECPNTSSRAKATPEVIPISFCSAPTDTSYWKPKGRVIDNCERIPMYARIGVFSNQGLYGYDTSIRKCGVFLGCLKSGSKVVGVKIGMQVCGRPFDIENARFSNEKDLLNLYVF</sequence>
<dbReference type="AlphaFoldDB" id="A0A8B6BDQ4"/>
<protein>
    <submittedName>
        <fullName evidence="1">Uncharacterized protein</fullName>
    </submittedName>
</protein>